<dbReference type="EMBL" id="JAMFTH010000001">
    <property type="protein sequence ID" value="MCP8898068.1"/>
    <property type="molecule type" value="Genomic_DNA"/>
</dbReference>
<evidence type="ECO:0000313" key="6">
    <source>
        <dbReference type="Proteomes" id="UP001139319"/>
    </source>
</evidence>
<dbReference type="InterPro" id="IPR036390">
    <property type="entry name" value="WH_DNA-bd_sf"/>
</dbReference>
<dbReference type="PROSITE" id="PS50949">
    <property type="entry name" value="HTH_GNTR"/>
    <property type="match status" value="1"/>
</dbReference>
<evidence type="ECO:0000256" key="1">
    <source>
        <dbReference type="ARBA" id="ARBA00023015"/>
    </source>
</evidence>
<dbReference type="CDD" id="cd07377">
    <property type="entry name" value="WHTH_GntR"/>
    <property type="match status" value="1"/>
</dbReference>
<dbReference type="RefSeq" id="WP_253966358.1">
    <property type="nucleotide sequence ID" value="NZ_JAMFTH010000001.1"/>
</dbReference>
<reference evidence="5" key="2">
    <citation type="submission" date="2023-01" db="EMBL/GenBank/DDBJ databases">
        <title>Gilvimarinus xylanilyticus HB14 isolated from Caulerpa lentillifera aquaculture base in Hainan, China.</title>
        <authorList>
            <person name="Zhang Y.-J."/>
        </authorList>
    </citation>
    <scope>NUCLEOTIDE SEQUENCE</scope>
    <source>
        <strain evidence="5">HB14</strain>
    </source>
</reference>
<evidence type="ECO:0000259" key="4">
    <source>
        <dbReference type="PROSITE" id="PS50949"/>
    </source>
</evidence>
<organism evidence="5 6">
    <name type="scientific">Gilvimarinus xylanilyticus</name>
    <dbReference type="NCBI Taxonomy" id="2944139"/>
    <lineage>
        <taxon>Bacteria</taxon>
        <taxon>Pseudomonadati</taxon>
        <taxon>Pseudomonadota</taxon>
        <taxon>Gammaproteobacteria</taxon>
        <taxon>Cellvibrionales</taxon>
        <taxon>Cellvibrionaceae</taxon>
        <taxon>Gilvimarinus</taxon>
    </lineage>
</organism>
<name>A0A9X2HT55_9GAMM</name>
<dbReference type="GO" id="GO:0003700">
    <property type="term" value="F:DNA-binding transcription factor activity"/>
    <property type="evidence" value="ECO:0007669"/>
    <property type="project" value="InterPro"/>
</dbReference>
<dbReference type="SUPFAM" id="SSF48008">
    <property type="entry name" value="GntR ligand-binding domain-like"/>
    <property type="match status" value="1"/>
</dbReference>
<evidence type="ECO:0000256" key="2">
    <source>
        <dbReference type="ARBA" id="ARBA00023125"/>
    </source>
</evidence>
<dbReference type="Gene3D" id="1.20.120.530">
    <property type="entry name" value="GntR ligand-binding domain-like"/>
    <property type="match status" value="1"/>
</dbReference>
<keyword evidence="1" id="KW-0805">Transcription regulation</keyword>
<dbReference type="Pfam" id="PF07729">
    <property type="entry name" value="FCD"/>
    <property type="match status" value="1"/>
</dbReference>
<dbReference type="PANTHER" id="PTHR43537">
    <property type="entry name" value="TRANSCRIPTIONAL REGULATOR, GNTR FAMILY"/>
    <property type="match status" value="1"/>
</dbReference>
<dbReference type="AlphaFoldDB" id="A0A9X2HT55"/>
<keyword evidence="6" id="KW-1185">Reference proteome</keyword>
<dbReference type="Proteomes" id="UP001139319">
    <property type="component" value="Unassembled WGS sequence"/>
</dbReference>
<accession>A0A9X2HT55</accession>
<dbReference type="Pfam" id="PF00392">
    <property type="entry name" value="GntR"/>
    <property type="match status" value="1"/>
</dbReference>
<keyword evidence="2" id="KW-0238">DNA-binding</keyword>
<dbReference type="InterPro" id="IPR036388">
    <property type="entry name" value="WH-like_DNA-bd_sf"/>
</dbReference>
<dbReference type="InterPro" id="IPR011711">
    <property type="entry name" value="GntR_C"/>
</dbReference>
<gene>
    <name evidence="5" type="ORF">M6D89_02000</name>
</gene>
<evidence type="ECO:0000313" key="5">
    <source>
        <dbReference type="EMBL" id="MCP8898068.1"/>
    </source>
</evidence>
<dbReference type="SUPFAM" id="SSF46785">
    <property type="entry name" value="Winged helix' DNA-binding domain"/>
    <property type="match status" value="1"/>
</dbReference>
<dbReference type="InterPro" id="IPR008920">
    <property type="entry name" value="TF_FadR/GntR_C"/>
</dbReference>
<feature type="domain" description="HTH gntR-type" evidence="4">
    <location>
        <begin position="10"/>
        <end position="78"/>
    </location>
</feature>
<proteinExistence type="predicted"/>
<dbReference type="SMART" id="SM00895">
    <property type="entry name" value="FCD"/>
    <property type="match status" value="1"/>
</dbReference>
<dbReference type="SMART" id="SM00345">
    <property type="entry name" value="HTH_GNTR"/>
    <property type="match status" value="1"/>
</dbReference>
<comment type="caution">
    <text evidence="5">The sequence shown here is derived from an EMBL/GenBank/DDBJ whole genome shotgun (WGS) entry which is preliminary data.</text>
</comment>
<evidence type="ECO:0000256" key="3">
    <source>
        <dbReference type="ARBA" id="ARBA00023163"/>
    </source>
</evidence>
<dbReference type="PANTHER" id="PTHR43537:SF5">
    <property type="entry name" value="UXU OPERON TRANSCRIPTIONAL REGULATOR"/>
    <property type="match status" value="1"/>
</dbReference>
<dbReference type="InterPro" id="IPR000524">
    <property type="entry name" value="Tscrpt_reg_HTH_GntR"/>
</dbReference>
<reference evidence="5" key="1">
    <citation type="submission" date="2022-05" db="EMBL/GenBank/DDBJ databases">
        <authorList>
            <person name="Sun H.-N."/>
        </authorList>
    </citation>
    <scope>NUCLEOTIDE SEQUENCE</scope>
    <source>
        <strain evidence="5">HB14</strain>
    </source>
</reference>
<dbReference type="GO" id="GO:0003677">
    <property type="term" value="F:DNA binding"/>
    <property type="evidence" value="ECO:0007669"/>
    <property type="project" value="UniProtKB-KW"/>
</dbReference>
<sequence length="262" mass="29656">MSTASGKKNQRTYRRVAQKMLKALDSGQFPAGARLPPERELSERYGVSRPTIREAIIALEVMGRVEVQTGSGVYALKSFQTKSDNPREYSPFEITEARVLIESEAAALAASTMTEAELTELEGALKEMIEENDSGNLTSEVADRKFHSVIAHSTQNRPLINVIQHLWDIQANLPEIKTAHQSVCRTDGSKRIEEHRAILNTLKDRDCHAARVAMRNHFSRSLDALHTTTEERAVEEVRRQLNERRERFSLSRIQYTSKPESI</sequence>
<keyword evidence="3" id="KW-0804">Transcription</keyword>
<dbReference type="PRINTS" id="PR00035">
    <property type="entry name" value="HTHGNTR"/>
</dbReference>
<protein>
    <submittedName>
        <fullName evidence="5">FadR family transcriptional regulator</fullName>
    </submittedName>
</protein>
<dbReference type="Gene3D" id="1.10.10.10">
    <property type="entry name" value="Winged helix-like DNA-binding domain superfamily/Winged helix DNA-binding domain"/>
    <property type="match status" value="1"/>
</dbReference>